<dbReference type="GO" id="GO:0008893">
    <property type="term" value="F:guanosine-3',5'-bis(diphosphate) 3'-diphosphatase activity"/>
    <property type="evidence" value="ECO:0007669"/>
    <property type="project" value="TreeGrafter"/>
</dbReference>
<dbReference type="InterPro" id="IPR002912">
    <property type="entry name" value="ACT_dom"/>
</dbReference>
<dbReference type="EMBL" id="FUYB01000017">
    <property type="protein sequence ID" value="SKA88712.1"/>
    <property type="molecule type" value="Genomic_DNA"/>
</dbReference>
<dbReference type="Proteomes" id="UP000190460">
    <property type="component" value="Unassembled WGS sequence"/>
</dbReference>
<sequence>MQHSQTVNPKSRDLDTWVQRLWVSKQEQDLDLLYKALRPLIARGECEYLQPCSLDVAENLRLMEAEQLTLLAALLSDPLYAEPLKQGEIERDYGSQVSRICAGMWSLHSFRENTAGAADPTQKEQAELVRNMLLAMVGDIRAVLIKLAWQLQYLRLLAREELSPVHMHAANLTMMLFAPLANRLGISQVKWELEDLSFRFLEPQQYKSIAKALANTRLQRENYIQEFIQTIQVMLAEANIKATVYGRPKHIYSIWKKMQRKHVSIEQLYDLRAIRIIVDDNDACYQVLGLVHARWAHIQEEFDNYIDHAKSNGYQSIHTVVIGSADRPVEIQIRTQEMHQFAELGVAAHWRYKEGGRYDRNLERVINSMRRLLDADVDDGELIEDFQAELFSDRVFVVTPKGKIVDLIKGATPIDFAYAIHTDIGHRCHSAKVNDRLTSLNYELKNADKVEIITNKEPRPKMNWLNSSLGFVKAPRTRQKINHWFRQQNHERNYQEGVAILEREKHKLNFPNLKAQDLFQQFGRQNERDFLIALGRGDISPKQFSDSLLRSRSTEIPIRKIKKVALSKPVGGVVVQGVADLVTQIAQCCQPLQGEAIIGYITIGRGVSVHRVDCKNILHLNEEQKKRLVDVSWRGGTMDYAVDIQVSGENKPGLVRDVADVLARLNINIHEINTLPRENEEISFINLTIQIQDIEQLSEVLEKLMQLPSVQDAQRRS</sequence>
<dbReference type="CDD" id="cd01668">
    <property type="entry name" value="TGS_RSH"/>
    <property type="match status" value="1"/>
</dbReference>
<evidence type="ECO:0000313" key="9">
    <source>
        <dbReference type="EMBL" id="SKA88712.1"/>
    </source>
</evidence>
<dbReference type="GO" id="GO:0005886">
    <property type="term" value="C:plasma membrane"/>
    <property type="evidence" value="ECO:0007669"/>
    <property type="project" value="TreeGrafter"/>
</dbReference>
<comment type="similarity">
    <text evidence="6">Belongs to the relA/spoT family.</text>
</comment>
<evidence type="ECO:0000256" key="5">
    <source>
        <dbReference type="ARBA" id="ARBA00033308"/>
    </source>
</evidence>
<dbReference type="SUPFAM" id="SSF81271">
    <property type="entry name" value="TGS-like"/>
    <property type="match status" value="1"/>
</dbReference>
<dbReference type="Pfam" id="PF04607">
    <property type="entry name" value="RelA_SpoT"/>
    <property type="match status" value="1"/>
</dbReference>
<dbReference type="Gene3D" id="3.30.70.260">
    <property type="match status" value="1"/>
</dbReference>
<organism evidence="9 10">
    <name type="scientific">Thiothrix eikelboomii</name>
    <dbReference type="NCBI Taxonomy" id="92487"/>
    <lineage>
        <taxon>Bacteria</taxon>
        <taxon>Pseudomonadati</taxon>
        <taxon>Pseudomonadota</taxon>
        <taxon>Gammaproteobacteria</taxon>
        <taxon>Thiotrichales</taxon>
        <taxon>Thiotrichaceae</taxon>
        <taxon>Thiothrix</taxon>
    </lineage>
</organism>
<evidence type="ECO:0000256" key="1">
    <source>
        <dbReference type="ARBA" id="ARBA00019852"/>
    </source>
</evidence>
<gene>
    <name evidence="9" type="ORF">SAMN02745130_02991</name>
</gene>
<evidence type="ECO:0000256" key="4">
    <source>
        <dbReference type="ARBA" id="ARBA00032407"/>
    </source>
</evidence>
<dbReference type="SUPFAM" id="SSF109604">
    <property type="entry name" value="HD-domain/PDEase-like"/>
    <property type="match status" value="1"/>
</dbReference>
<dbReference type="FunFam" id="3.10.20.30:FF:000002">
    <property type="entry name" value="GTP pyrophosphokinase (RelA/SpoT)"/>
    <property type="match status" value="1"/>
</dbReference>
<dbReference type="PROSITE" id="PS51880">
    <property type="entry name" value="TGS"/>
    <property type="match status" value="1"/>
</dbReference>
<dbReference type="InterPro" id="IPR033655">
    <property type="entry name" value="TGS_RelA/SpoT"/>
</dbReference>
<keyword evidence="9" id="KW-0418">Kinase</keyword>
<dbReference type="SUPFAM" id="SSF55021">
    <property type="entry name" value="ACT-like"/>
    <property type="match status" value="1"/>
</dbReference>
<dbReference type="PROSITE" id="PS51671">
    <property type="entry name" value="ACT"/>
    <property type="match status" value="1"/>
</dbReference>
<proteinExistence type="inferred from homology"/>
<keyword evidence="9" id="KW-0808">Transferase</keyword>
<dbReference type="AlphaFoldDB" id="A0A1T4XGJ5"/>
<dbReference type="InterPro" id="IPR004811">
    <property type="entry name" value="RelA/Spo_fam"/>
</dbReference>
<dbReference type="Gene3D" id="3.30.460.10">
    <property type="entry name" value="Beta Polymerase, domain 2"/>
    <property type="match status" value="1"/>
</dbReference>
<evidence type="ECO:0000256" key="6">
    <source>
        <dbReference type="RuleBase" id="RU003847"/>
    </source>
</evidence>
<dbReference type="RefSeq" id="WP_078923440.1">
    <property type="nucleotide sequence ID" value="NZ_FUYB01000017.1"/>
</dbReference>
<dbReference type="GO" id="GO:0016301">
    <property type="term" value="F:kinase activity"/>
    <property type="evidence" value="ECO:0007669"/>
    <property type="project" value="UniProtKB-KW"/>
</dbReference>
<reference evidence="9 10" key="1">
    <citation type="submission" date="2017-02" db="EMBL/GenBank/DDBJ databases">
        <authorList>
            <person name="Peterson S.W."/>
        </authorList>
    </citation>
    <scope>NUCLEOTIDE SEQUENCE [LARGE SCALE GENOMIC DNA]</scope>
    <source>
        <strain evidence="9 10">ATCC 49788</strain>
    </source>
</reference>
<dbReference type="InterPro" id="IPR045865">
    <property type="entry name" value="ACT-like_dom_sf"/>
</dbReference>
<dbReference type="Gene3D" id="1.10.3210.10">
    <property type="entry name" value="Hypothetical protein af1432"/>
    <property type="match status" value="1"/>
</dbReference>
<name>A0A1T4XGJ5_9GAMM</name>
<dbReference type="InterPro" id="IPR007685">
    <property type="entry name" value="RelA_SpoT"/>
</dbReference>
<dbReference type="FunFam" id="3.30.460.10:FF:000001">
    <property type="entry name" value="GTP pyrophosphokinase RelA"/>
    <property type="match status" value="1"/>
</dbReference>
<feature type="domain" description="ACT" evidence="7">
    <location>
        <begin position="643"/>
        <end position="717"/>
    </location>
</feature>
<dbReference type="GO" id="GO:0015949">
    <property type="term" value="P:nucleobase-containing small molecule interconversion"/>
    <property type="evidence" value="ECO:0007669"/>
    <property type="project" value="UniProtKB-ARBA"/>
</dbReference>
<evidence type="ECO:0000259" key="8">
    <source>
        <dbReference type="PROSITE" id="PS51880"/>
    </source>
</evidence>
<dbReference type="GO" id="GO:0008728">
    <property type="term" value="F:GTP diphosphokinase activity"/>
    <property type="evidence" value="ECO:0007669"/>
    <property type="project" value="TreeGrafter"/>
</dbReference>
<dbReference type="InterPro" id="IPR012675">
    <property type="entry name" value="Beta-grasp_dom_sf"/>
</dbReference>
<dbReference type="Gene3D" id="3.10.20.30">
    <property type="match status" value="1"/>
</dbReference>
<dbReference type="SUPFAM" id="SSF81301">
    <property type="entry name" value="Nucleotidyltransferase"/>
    <property type="match status" value="1"/>
</dbReference>
<dbReference type="GO" id="GO:0042594">
    <property type="term" value="P:response to starvation"/>
    <property type="evidence" value="ECO:0007669"/>
    <property type="project" value="TreeGrafter"/>
</dbReference>
<evidence type="ECO:0000313" key="10">
    <source>
        <dbReference type="Proteomes" id="UP000190460"/>
    </source>
</evidence>
<dbReference type="STRING" id="92487.SAMN02745130_02991"/>
<keyword evidence="10" id="KW-1185">Reference proteome</keyword>
<dbReference type="OrthoDB" id="9805041at2"/>
<dbReference type="NCBIfam" id="TIGR00691">
    <property type="entry name" value="spoT_relA"/>
    <property type="match status" value="1"/>
</dbReference>
<accession>A0A1T4XGJ5</accession>
<dbReference type="SMART" id="SM00954">
    <property type="entry name" value="RelA_SpoT"/>
    <property type="match status" value="1"/>
</dbReference>
<evidence type="ECO:0000256" key="3">
    <source>
        <dbReference type="ARBA" id="ARBA00029754"/>
    </source>
</evidence>
<dbReference type="InterPro" id="IPR043519">
    <property type="entry name" value="NT_sf"/>
</dbReference>
<dbReference type="CDD" id="cd04876">
    <property type="entry name" value="ACT_RelA-SpoT"/>
    <property type="match status" value="1"/>
</dbReference>
<dbReference type="Pfam" id="PF13328">
    <property type="entry name" value="HD_4"/>
    <property type="match status" value="1"/>
</dbReference>
<dbReference type="GO" id="GO:0015969">
    <property type="term" value="P:guanosine tetraphosphate metabolic process"/>
    <property type="evidence" value="ECO:0007669"/>
    <property type="project" value="InterPro"/>
</dbReference>
<dbReference type="Pfam" id="PF13291">
    <property type="entry name" value="ACT_4"/>
    <property type="match status" value="1"/>
</dbReference>
<comment type="function">
    <text evidence="6">In eubacteria ppGpp (guanosine 3'-diphosphate 5'-diphosphate) is a mediator of the stringent response that coordinates a variety of cellular activities in response to changes in nutritional abundance.</text>
</comment>
<protein>
    <recommendedName>
        <fullName evidence="1">GTP pyrophosphokinase</fullName>
    </recommendedName>
    <alternativeName>
        <fullName evidence="4">(p)ppGpp synthase</fullName>
    </alternativeName>
    <alternativeName>
        <fullName evidence="3">ATP:GTP 3'-pyrophosphotransferase</fullName>
    </alternativeName>
    <alternativeName>
        <fullName evidence="5">ppGpp synthase I</fullName>
    </alternativeName>
</protein>
<dbReference type="Pfam" id="PF02824">
    <property type="entry name" value="TGS"/>
    <property type="match status" value="1"/>
</dbReference>
<dbReference type="PANTHER" id="PTHR21262:SF31">
    <property type="entry name" value="GTP PYROPHOSPHOKINASE"/>
    <property type="match status" value="1"/>
</dbReference>
<dbReference type="PANTHER" id="PTHR21262">
    <property type="entry name" value="GUANOSINE-3',5'-BIS DIPHOSPHATE 3'-PYROPHOSPHOHYDROLASE"/>
    <property type="match status" value="1"/>
</dbReference>
<dbReference type="InterPro" id="IPR004095">
    <property type="entry name" value="TGS"/>
</dbReference>
<evidence type="ECO:0000259" key="7">
    <source>
        <dbReference type="PROSITE" id="PS51671"/>
    </source>
</evidence>
<evidence type="ECO:0000256" key="2">
    <source>
        <dbReference type="ARBA" id="ARBA00025704"/>
    </source>
</evidence>
<comment type="pathway">
    <text evidence="2">Purine metabolism.</text>
</comment>
<dbReference type="InterPro" id="IPR012676">
    <property type="entry name" value="TGS-like"/>
</dbReference>
<dbReference type="CDD" id="cd05399">
    <property type="entry name" value="NT_Rel-Spo_like"/>
    <property type="match status" value="1"/>
</dbReference>
<feature type="domain" description="TGS" evidence="8">
    <location>
        <begin position="393"/>
        <end position="454"/>
    </location>
</feature>